<dbReference type="RefSeq" id="WP_246452276.1">
    <property type="nucleotide sequence ID" value="NZ_BAAAXX010000090.1"/>
</dbReference>
<name>A0A7W5YRQ0_9ACTN</name>
<feature type="region of interest" description="Disordered" evidence="1">
    <location>
        <begin position="32"/>
        <end position="57"/>
    </location>
</feature>
<comment type="caution">
    <text evidence="2">The sequence shown here is derived from an EMBL/GenBank/DDBJ whole genome shotgun (WGS) entry which is preliminary data.</text>
</comment>
<evidence type="ECO:0000256" key="1">
    <source>
        <dbReference type="SAM" id="MobiDB-lite"/>
    </source>
</evidence>
<protein>
    <submittedName>
        <fullName evidence="2">Uncharacterized protein</fullName>
    </submittedName>
</protein>
<organism evidence="2 3">
    <name type="scientific">Nonomuraea dietziae</name>
    <dbReference type="NCBI Taxonomy" id="65515"/>
    <lineage>
        <taxon>Bacteria</taxon>
        <taxon>Bacillati</taxon>
        <taxon>Actinomycetota</taxon>
        <taxon>Actinomycetes</taxon>
        <taxon>Streptosporangiales</taxon>
        <taxon>Streptosporangiaceae</taxon>
        <taxon>Nonomuraea</taxon>
    </lineage>
</organism>
<gene>
    <name evidence="2" type="ORF">FHR33_007057</name>
</gene>
<evidence type="ECO:0000313" key="3">
    <source>
        <dbReference type="Proteomes" id="UP000579945"/>
    </source>
</evidence>
<keyword evidence="3" id="KW-1185">Reference proteome</keyword>
<reference evidence="2 3" key="1">
    <citation type="submission" date="2020-08" db="EMBL/GenBank/DDBJ databases">
        <title>Sequencing the genomes of 1000 actinobacteria strains.</title>
        <authorList>
            <person name="Klenk H.-P."/>
        </authorList>
    </citation>
    <scope>NUCLEOTIDE SEQUENCE [LARGE SCALE GENOMIC DNA]</scope>
    <source>
        <strain evidence="2 3">DSM 44320</strain>
    </source>
</reference>
<sequence length="57" mass="6528">MHEVPSHERCRIHGESNLHAVRDGIRVLKTILRERRRRPTQPVPELASRPAADRGVA</sequence>
<dbReference type="AlphaFoldDB" id="A0A7W5YRQ0"/>
<dbReference type="EMBL" id="JACIBV010000001">
    <property type="protein sequence ID" value="MBB3731197.1"/>
    <property type="molecule type" value="Genomic_DNA"/>
</dbReference>
<accession>A0A7W5YRQ0</accession>
<dbReference type="Proteomes" id="UP000579945">
    <property type="component" value="Unassembled WGS sequence"/>
</dbReference>
<proteinExistence type="predicted"/>
<evidence type="ECO:0000313" key="2">
    <source>
        <dbReference type="EMBL" id="MBB3731197.1"/>
    </source>
</evidence>
<dbReference type="GeneID" id="95396199"/>